<keyword evidence="11" id="KW-1133">Transmembrane helix</keyword>
<keyword evidence="11" id="KW-0472">Membrane</keyword>
<feature type="domain" description="Protein kinase" evidence="12">
    <location>
        <begin position="11"/>
        <end position="280"/>
    </location>
</feature>
<proteinExistence type="predicted"/>
<name>A0ABV8TV71_9ACTN</name>
<feature type="transmembrane region" description="Helical" evidence="11">
    <location>
        <begin position="367"/>
        <end position="389"/>
    </location>
</feature>
<evidence type="ECO:0000313" key="14">
    <source>
        <dbReference type="EMBL" id="MFC4334370.1"/>
    </source>
</evidence>
<gene>
    <name evidence="14" type="ORF">ACFPET_04065</name>
</gene>
<keyword evidence="3" id="KW-0808">Transferase</keyword>
<keyword evidence="6 14" id="KW-0418">Kinase</keyword>
<evidence type="ECO:0000256" key="10">
    <source>
        <dbReference type="SAM" id="MobiDB-lite"/>
    </source>
</evidence>
<dbReference type="CDD" id="cd14014">
    <property type="entry name" value="STKc_PknB_like"/>
    <property type="match status" value="1"/>
</dbReference>
<dbReference type="InterPro" id="IPR000719">
    <property type="entry name" value="Prot_kinase_dom"/>
</dbReference>
<keyword evidence="5" id="KW-0547">Nucleotide-binding</keyword>
<evidence type="ECO:0000256" key="7">
    <source>
        <dbReference type="ARBA" id="ARBA00022840"/>
    </source>
</evidence>
<evidence type="ECO:0000313" key="15">
    <source>
        <dbReference type="Proteomes" id="UP001595823"/>
    </source>
</evidence>
<dbReference type="RefSeq" id="WP_380618110.1">
    <property type="nucleotide sequence ID" value="NZ_JBHSDK010000005.1"/>
</dbReference>
<feature type="domain" description="PASTA" evidence="13">
    <location>
        <begin position="462"/>
        <end position="529"/>
    </location>
</feature>
<accession>A0ABV8TV71</accession>
<dbReference type="EC" id="2.7.11.1" evidence="1"/>
<feature type="compositionally biased region" description="Polar residues" evidence="10">
    <location>
        <begin position="418"/>
        <end position="429"/>
    </location>
</feature>
<dbReference type="Gene3D" id="1.10.510.10">
    <property type="entry name" value="Transferase(Phosphotransferase) domain 1"/>
    <property type="match status" value="1"/>
</dbReference>
<dbReference type="PANTHER" id="PTHR43289">
    <property type="entry name" value="MITOGEN-ACTIVATED PROTEIN KINASE KINASE KINASE 20-RELATED"/>
    <property type="match status" value="1"/>
</dbReference>
<dbReference type="PROSITE" id="PS51178">
    <property type="entry name" value="PASTA"/>
    <property type="match status" value="1"/>
</dbReference>
<dbReference type="GO" id="GO:0016301">
    <property type="term" value="F:kinase activity"/>
    <property type="evidence" value="ECO:0007669"/>
    <property type="project" value="UniProtKB-KW"/>
</dbReference>
<evidence type="ECO:0000256" key="6">
    <source>
        <dbReference type="ARBA" id="ARBA00022777"/>
    </source>
</evidence>
<dbReference type="Gene3D" id="3.30.200.20">
    <property type="entry name" value="Phosphorylase Kinase, domain 1"/>
    <property type="match status" value="1"/>
</dbReference>
<organism evidence="14 15">
    <name type="scientific">Salininema proteolyticum</name>
    <dbReference type="NCBI Taxonomy" id="1607685"/>
    <lineage>
        <taxon>Bacteria</taxon>
        <taxon>Bacillati</taxon>
        <taxon>Actinomycetota</taxon>
        <taxon>Actinomycetes</taxon>
        <taxon>Glycomycetales</taxon>
        <taxon>Glycomycetaceae</taxon>
        <taxon>Salininema</taxon>
    </lineage>
</organism>
<protein>
    <recommendedName>
        <fullName evidence="1">non-specific serine/threonine protein kinase</fullName>
        <ecNumber evidence="1">2.7.11.1</ecNumber>
    </recommendedName>
</protein>
<keyword evidence="4" id="KW-0677">Repeat</keyword>
<evidence type="ECO:0000256" key="3">
    <source>
        <dbReference type="ARBA" id="ARBA00022679"/>
    </source>
</evidence>
<keyword evidence="11" id="KW-0812">Transmembrane</keyword>
<feature type="region of interest" description="Disordered" evidence="10">
    <location>
        <begin position="279"/>
        <end position="363"/>
    </location>
</feature>
<evidence type="ECO:0000256" key="2">
    <source>
        <dbReference type="ARBA" id="ARBA00022527"/>
    </source>
</evidence>
<evidence type="ECO:0000256" key="11">
    <source>
        <dbReference type="SAM" id="Phobius"/>
    </source>
</evidence>
<evidence type="ECO:0000259" key="12">
    <source>
        <dbReference type="PROSITE" id="PS50011"/>
    </source>
</evidence>
<dbReference type="PROSITE" id="PS50011">
    <property type="entry name" value="PROTEIN_KINASE_DOM"/>
    <property type="match status" value="1"/>
</dbReference>
<dbReference type="InterPro" id="IPR005543">
    <property type="entry name" value="PASTA_dom"/>
</dbReference>
<comment type="caution">
    <text evidence="14">The sequence shown here is derived from an EMBL/GenBank/DDBJ whole genome shotgun (WGS) entry which is preliminary data.</text>
</comment>
<evidence type="ECO:0000256" key="8">
    <source>
        <dbReference type="ARBA" id="ARBA00047899"/>
    </source>
</evidence>
<comment type="catalytic activity">
    <reaction evidence="8">
        <text>L-threonyl-[protein] + ATP = O-phospho-L-threonyl-[protein] + ADP + H(+)</text>
        <dbReference type="Rhea" id="RHEA:46608"/>
        <dbReference type="Rhea" id="RHEA-COMP:11060"/>
        <dbReference type="Rhea" id="RHEA-COMP:11605"/>
        <dbReference type="ChEBI" id="CHEBI:15378"/>
        <dbReference type="ChEBI" id="CHEBI:30013"/>
        <dbReference type="ChEBI" id="CHEBI:30616"/>
        <dbReference type="ChEBI" id="CHEBI:61977"/>
        <dbReference type="ChEBI" id="CHEBI:456216"/>
        <dbReference type="EC" id="2.7.11.1"/>
    </reaction>
</comment>
<evidence type="ECO:0000256" key="4">
    <source>
        <dbReference type="ARBA" id="ARBA00022737"/>
    </source>
</evidence>
<feature type="compositionally biased region" description="Acidic residues" evidence="10">
    <location>
        <begin position="435"/>
        <end position="462"/>
    </location>
</feature>
<dbReference type="SMART" id="SM00220">
    <property type="entry name" value="S_TKc"/>
    <property type="match status" value="1"/>
</dbReference>
<sequence length="540" mass="57174">MNRGTLIAGRYRLDDRLASGGMGEVWRGTDTRLNRTVAIKTLHAAYSGDDTFRMRFQHEAQSVAALRSPGIVALYDYGEEETEQGAVPYLVMELVEGKSLSDLLKERGRLPYDEALSILATAAEALAVAHEKHIIHRDIKPANLLVSDRGEAKLVDFGIASARGQASLTETGTVLGTLLYASPEQLQAAELTGLTDLYSLGIVAYQCLAGSVPFRGNDPVALITAHLNGNPAPLPQDVPPAVAQIVMRCMERDPNRRFSSADELAQACKAAMAAPTQPLYAAPPQGAPTVQQGMAQPGIAQPGPNSTRLMPAQAPASGQHQAGPPDSGQYRAGPPANGMPPHNTGPQQPYDTGSRPAPPQRRKGRGALIGVLSAMAALVIAAVLILQLGGEDDPGDVQQAGDDTSSENAAPPRDDESSQGQANDQSDAPSGNGDEAGDEESTRPEDEEEQAPEESTDEESEAPEYPAMPDVFSLSMPAAESKLYAEGVDDFTMEPVADANGEPCTVFEQYPSAGTPVEPDVPAGFKYVEDPEDPNCDNFR</sequence>
<keyword evidence="15" id="KW-1185">Reference proteome</keyword>
<dbReference type="Pfam" id="PF00069">
    <property type="entry name" value="Pkinase"/>
    <property type="match status" value="1"/>
</dbReference>
<evidence type="ECO:0000256" key="5">
    <source>
        <dbReference type="ARBA" id="ARBA00022741"/>
    </source>
</evidence>
<evidence type="ECO:0000259" key="13">
    <source>
        <dbReference type="PROSITE" id="PS51178"/>
    </source>
</evidence>
<dbReference type="SUPFAM" id="SSF56112">
    <property type="entry name" value="Protein kinase-like (PK-like)"/>
    <property type="match status" value="1"/>
</dbReference>
<evidence type="ECO:0000256" key="9">
    <source>
        <dbReference type="ARBA" id="ARBA00048679"/>
    </source>
</evidence>
<dbReference type="InterPro" id="IPR008271">
    <property type="entry name" value="Ser/Thr_kinase_AS"/>
</dbReference>
<dbReference type="PANTHER" id="PTHR43289:SF6">
    <property type="entry name" value="SERINE_THREONINE-PROTEIN KINASE NEKL-3"/>
    <property type="match status" value="1"/>
</dbReference>
<reference evidence="15" key="1">
    <citation type="journal article" date="2019" name="Int. J. Syst. Evol. Microbiol.">
        <title>The Global Catalogue of Microorganisms (GCM) 10K type strain sequencing project: providing services to taxonomists for standard genome sequencing and annotation.</title>
        <authorList>
            <consortium name="The Broad Institute Genomics Platform"/>
            <consortium name="The Broad Institute Genome Sequencing Center for Infectious Disease"/>
            <person name="Wu L."/>
            <person name="Ma J."/>
        </authorList>
    </citation>
    <scope>NUCLEOTIDE SEQUENCE [LARGE SCALE GENOMIC DNA]</scope>
    <source>
        <strain evidence="15">IBRC-M 10908</strain>
    </source>
</reference>
<dbReference type="Proteomes" id="UP001595823">
    <property type="component" value="Unassembled WGS sequence"/>
</dbReference>
<dbReference type="PROSITE" id="PS00108">
    <property type="entry name" value="PROTEIN_KINASE_ST"/>
    <property type="match status" value="1"/>
</dbReference>
<dbReference type="CDD" id="cd06577">
    <property type="entry name" value="PASTA_pknB"/>
    <property type="match status" value="1"/>
</dbReference>
<keyword evidence="2" id="KW-0723">Serine/threonine-protein kinase</keyword>
<keyword evidence="7" id="KW-0067">ATP-binding</keyword>
<feature type="region of interest" description="Disordered" evidence="10">
    <location>
        <begin position="394"/>
        <end position="473"/>
    </location>
</feature>
<comment type="catalytic activity">
    <reaction evidence="9">
        <text>L-seryl-[protein] + ATP = O-phospho-L-seryl-[protein] + ADP + H(+)</text>
        <dbReference type="Rhea" id="RHEA:17989"/>
        <dbReference type="Rhea" id="RHEA-COMP:9863"/>
        <dbReference type="Rhea" id="RHEA-COMP:11604"/>
        <dbReference type="ChEBI" id="CHEBI:15378"/>
        <dbReference type="ChEBI" id="CHEBI:29999"/>
        <dbReference type="ChEBI" id="CHEBI:30616"/>
        <dbReference type="ChEBI" id="CHEBI:83421"/>
        <dbReference type="ChEBI" id="CHEBI:456216"/>
        <dbReference type="EC" id="2.7.11.1"/>
    </reaction>
</comment>
<evidence type="ECO:0000256" key="1">
    <source>
        <dbReference type="ARBA" id="ARBA00012513"/>
    </source>
</evidence>
<dbReference type="InterPro" id="IPR011009">
    <property type="entry name" value="Kinase-like_dom_sf"/>
</dbReference>
<dbReference type="EMBL" id="JBHSDK010000005">
    <property type="protein sequence ID" value="MFC4334370.1"/>
    <property type="molecule type" value="Genomic_DNA"/>
</dbReference>